<gene>
    <name evidence="2" type="ORF">JZ751_026910</name>
</gene>
<reference evidence="2" key="1">
    <citation type="thesis" date="2021" institute="BYU ScholarsArchive" country="Provo, UT, USA">
        <title>Applications of and Algorithms for Genome Assembly and Genomic Analyses with an Emphasis on Marine Teleosts.</title>
        <authorList>
            <person name="Pickett B.D."/>
        </authorList>
    </citation>
    <scope>NUCLEOTIDE SEQUENCE</scope>
    <source>
        <strain evidence="2">HI-2016</strain>
    </source>
</reference>
<keyword evidence="3" id="KW-1185">Reference proteome</keyword>
<protein>
    <submittedName>
        <fullName evidence="2">Uncharacterized protein</fullName>
    </submittedName>
</protein>
<feature type="compositionally biased region" description="Polar residues" evidence="1">
    <location>
        <begin position="1"/>
        <end position="16"/>
    </location>
</feature>
<dbReference type="Proteomes" id="UP000824540">
    <property type="component" value="Unassembled WGS sequence"/>
</dbReference>
<evidence type="ECO:0000256" key="1">
    <source>
        <dbReference type="SAM" id="MobiDB-lite"/>
    </source>
</evidence>
<accession>A0A8T2PDA9</accession>
<comment type="caution">
    <text evidence="2">The sequence shown here is derived from an EMBL/GenBank/DDBJ whole genome shotgun (WGS) entry which is preliminary data.</text>
</comment>
<evidence type="ECO:0000313" key="3">
    <source>
        <dbReference type="Proteomes" id="UP000824540"/>
    </source>
</evidence>
<dbReference type="AlphaFoldDB" id="A0A8T2PDA9"/>
<feature type="compositionally biased region" description="Basic and acidic residues" evidence="1">
    <location>
        <begin position="17"/>
        <end position="32"/>
    </location>
</feature>
<feature type="region of interest" description="Disordered" evidence="1">
    <location>
        <begin position="1"/>
        <end position="87"/>
    </location>
</feature>
<sequence>MALGTSTSPVNSSSKWNSERERERERVREREGGGGGETALPYPNTLLTSMHRRSALSGEPVHEAGGMHVSSPQVSEGLSTTGCTQTR</sequence>
<name>A0A8T2PDA9_9TELE</name>
<proteinExistence type="predicted"/>
<dbReference type="EMBL" id="JAFBMS010000008">
    <property type="protein sequence ID" value="KAG9350544.1"/>
    <property type="molecule type" value="Genomic_DNA"/>
</dbReference>
<evidence type="ECO:0000313" key="2">
    <source>
        <dbReference type="EMBL" id="KAG9350544.1"/>
    </source>
</evidence>
<feature type="compositionally biased region" description="Polar residues" evidence="1">
    <location>
        <begin position="70"/>
        <end position="87"/>
    </location>
</feature>
<organism evidence="2 3">
    <name type="scientific">Albula glossodonta</name>
    <name type="common">roundjaw bonefish</name>
    <dbReference type="NCBI Taxonomy" id="121402"/>
    <lineage>
        <taxon>Eukaryota</taxon>
        <taxon>Metazoa</taxon>
        <taxon>Chordata</taxon>
        <taxon>Craniata</taxon>
        <taxon>Vertebrata</taxon>
        <taxon>Euteleostomi</taxon>
        <taxon>Actinopterygii</taxon>
        <taxon>Neopterygii</taxon>
        <taxon>Teleostei</taxon>
        <taxon>Albuliformes</taxon>
        <taxon>Albulidae</taxon>
        <taxon>Albula</taxon>
    </lineage>
</organism>